<evidence type="ECO:0000313" key="2">
    <source>
        <dbReference type="Proteomes" id="UP001056766"/>
    </source>
</evidence>
<organism evidence="1 2">
    <name type="scientific">Methanococcoides seepicolus</name>
    <dbReference type="NCBI Taxonomy" id="2828780"/>
    <lineage>
        <taxon>Archaea</taxon>
        <taxon>Methanobacteriati</taxon>
        <taxon>Methanobacteriota</taxon>
        <taxon>Stenosarchaea group</taxon>
        <taxon>Methanomicrobia</taxon>
        <taxon>Methanosarcinales</taxon>
        <taxon>Methanosarcinaceae</taxon>
        <taxon>Methanococcoides</taxon>
    </lineage>
</organism>
<protein>
    <submittedName>
        <fullName evidence="1">Formylmethanofuran dehydrogenase</fullName>
    </submittedName>
</protein>
<reference evidence="1" key="2">
    <citation type="submission" date="2021-04" db="EMBL/GenBank/DDBJ databases">
        <authorList>
            <person name="Dong X."/>
        </authorList>
    </citation>
    <scope>NUCLEOTIDE SEQUENCE</scope>
    <source>
        <strain evidence="1">LLY</strain>
    </source>
</reference>
<keyword evidence="2" id="KW-1185">Reference proteome</keyword>
<comment type="caution">
    <text evidence="1">The sequence shown here is derived from an EMBL/GenBank/DDBJ whole genome shotgun (WGS) entry which is preliminary data.</text>
</comment>
<dbReference type="Gene3D" id="2.40.40.20">
    <property type="match status" value="1"/>
</dbReference>
<dbReference type="EMBL" id="JAGSOI010000006">
    <property type="protein sequence ID" value="MCM1985895.1"/>
    <property type="molecule type" value="Genomic_DNA"/>
</dbReference>
<name>A0A9E4ZDS5_9EURY</name>
<accession>A0A9E4ZDS5</accession>
<dbReference type="SUPFAM" id="SSF50692">
    <property type="entry name" value="ADC-like"/>
    <property type="match status" value="1"/>
</dbReference>
<dbReference type="Proteomes" id="UP001056766">
    <property type="component" value="Unassembled WGS sequence"/>
</dbReference>
<dbReference type="AlphaFoldDB" id="A0A9E4ZDS5"/>
<evidence type="ECO:0000313" key="1">
    <source>
        <dbReference type="EMBL" id="MCM1985895.1"/>
    </source>
</evidence>
<reference evidence="1" key="1">
    <citation type="journal article" date="2021" name="mSystems">
        <title>Bacteria and Archaea Synergistically Convert Glycine Betaine to Biogenic Methane in the Formosa Cold Seep of the South China Sea.</title>
        <authorList>
            <person name="Li L."/>
            <person name="Zhang W."/>
            <person name="Zhang S."/>
            <person name="Song L."/>
            <person name="Sun Q."/>
            <person name="Zhang H."/>
            <person name="Xiang H."/>
            <person name="Dong X."/>
        </authorList>
    </citation>
    <scope>NUCLEOTIDE SEQUENCE</scope>
    <source>
        <strain evidence="1">LLY</strain>
    </source>
</reference>
<dbReference type="InterPro" id="IPR009010">
    <property type="entry name" value="Asp_de-COase-like_dom_sf"/>
</dbReference>
<dbReference type="RefSeq" id="WP_250867268.1">
    <property type="nucleotide sequence ID" value="NZ_JAGSOI010000006.1"/>
</dbReference>
<gene>
    <name evidence="1" type="ORF">KDK67_02520</name>
</gene>
<sequence>MGFGQFLKAPEYDIKIITYRDIFQSTALESSGCGDEYAERSAVILLDKGDMKKMVLKDGRKAVLKNNFGRVVVHLRPSDYDEGHEGIGYMTNSPWSNALVSSETGGSGVPKFKMITASISDAKDEKVTSFDE</sequence>
<proteinExistence type="predicted"/>